<name>A0A6S6TDP4_9BACT</name>
<dbReference type="Pfam" id="PF00733">
    <property type="entry name" value="Asn_synthase"/>
    <property type="match status" value="1"/>
</dbReference>
<organism evidence="5">
    <name type="scientific">uncultured Sulfurovum sp</name>
    <dbReference type="NCBI Taxonomy" id="269237"/>
    <lineage>
        <taxon>Bacteria</taxon>
        <taxon>Pseudomonadati</taxon>
        <taxon>Campylobacterota</taxon>
        <taxon>Epsilonproteobacteria</taxon>
        <taxon>Campylobacterales</taxon>
        <taxon>Sulfurovaceae</taxon>
        <taxon>Sulfurovum</taxon>
        <taxon>environmental samples</taxon>
    </lineage>
</organism>
<dbReference type="AlphaFoldDB" id="A0A6S6TDP4"/>
<dbReference type="SUPFAM" id="SSF52402">
    <property type="entry name" value="Adenine nucleotide alpha hydrolases-like"/>
    <property type="match status" value="1"/>
</dbReference>
<evidence type="ECO:0000259" key="4">
    <source>
        <dbReference type="Pfam" id="PF00733"/>
    </source>
</evidence>
<gene>
    <name evidence="5" type="ORF">HELGO_WM4773</name>
</gene>
<dbReference type="GO" id="GO:0004066">
    <property type="term" value="F:asparagine synthase (glutamine-hydrolyzing) activity"/>
    <property type="evidence" value="ECO:0007669"/>
    <property type="project" value="UniProtKB-EC"/>
</dbReference>
<dbReference type="EC" id="6.3.5.4" evidence="2"/>
<reference evidence="5" key="1">
    <citation type="submission" date="2020-01" db="EMBL/GenBank/DDBJ databases">
        <authorList>
            <person name="Meier V. D."/>
            <person name="Meier V D."/>
        </authorList>
    </citation>
    <scope>NUCLEOTIDE SEQUENCE</scope>
    <source>
        <strain evidence="5">HLG_WM_MAG_05</strain>
    </source>
</reference>
<feature type="domain" description="Asparagine synthetase" evidence="4">
    <location>
        <begin position="124"/>
        <end position="410"/>
    </location>
</feature>
<sequence length="493" mass="57902">MIHSYHINNAEINIQSDLAAQFPIYIYLSTTKDYLLYTNKIEEIFQHPQVSIPLELREESLSFLLQSGIIPLPNTIYKNIFIVGIGDIATVKTIANKIKLSFSHDFPFKHQKRNIQANIDQKEVLNLLAKATESKLNKANPSYLFQSAGKDSNMIALSLAQAGEQNKITCLTYKGKNQNDESNISKEIAKKLGFKHQILYQPKHLERKHIQSINDYFENIPFPCVDNATLAYPLYNTQVEFQESNIIDGSGNDVYIGHIPNKDEYYKQKLLSNFHMFRTITDKLSSTNRLRNITHTKSEWAGLSGLSFSDTKKIFNSTQNVYHYWKKMDEQRKEWDYLDLRADIWGSFVESDRVIRKARNLAFINNAKLILPWCDTHVTHYFSTLPEHYLIDRKIFKNKLFLRKILKEKISLDSDKLGKKAFSFDFFSILMEMREEILNEIIYCKLWNQKEIKTFTTKLLQKSKNNQKSKIFLQRLYLISSWYNKNKYIKRVY</sequence>
<dbReference type="EMBL" id="CACVAU010000052">
    <property type="protein sequence ID" value="CAA6817474.1"/>
    <property type="molecule type" value="Genomic_DNA"/>
</dbReference>
<dbReference type="InterPro" id="IPR051786">
    <property type="entry name" value="ASN_synthetase/amidase"/>
</dbReference>
<dbReference type="InterPro" id="IPR014729">
    <property type="entry name" value="Rossmann-like_a/b/a_fold"/>
</dbReference>
<dbReference type="PANTHER" id="PTHR43284:SF1">
    <property type="entry name" value="ASPARAGINE SYNTHETASE"/>
    <property type="match status" value="1"/>
</dbReference>
<comment type="catalytic activity">
    <reaction evidence="3">
        <text>L-aspartate + L-glutamine + ATP + H2O = L-asparagine + L-glutamate + AMP + diphosphate + H(+)</text>
        <dbReference type="Rhea" id="RHEA:12228"/>
        <dbReference type="ChEBI" id="CHEBI:15377"/>
        <dbReference type="ChEBI" id="CHEBI:15378"/>
        <dbReference type="ChEBI" id="CHEBI:29985"/>
        <dbReference type="ChEBI" id="CHEBI:29991"/>
        <dbReference type="ChEBI" id="CHEBI:30616"/>
        <dbReference type="ChEBI" id="CHEBI:33019"/>
        <dbReference type="ChEBI" id="CHEBI:58048"/>
        <dbReference type="ChEBI" id="CHEBI:58359"/>
        <dbReference type="ChEBI" id="CHEBI:456215"/>
        <dbReference type="EC" id="6.3.5.4"/>
    </reaction>
</comment>
<dbReference type="InterPro" id="IPR001962">
    <property type="entry name" value="Asn_synthase"/>
</dbReference>
<dbReference type="GO" id="GO:0006529">
    <property type="term" value="P:asparagine biosynthetic process"/>
    <property type="evidence" value="ECO:0007669"/>
    <property type="project" value="InterPro"/>
</dbReference>
<comment type="pathway">
    <text evidence="1">Amino-acid biosynthesis; L-asparagine biosynthesis; L-asparagine from L-aspartate (L-Gln route): step 1/1.</text>
</comment>
<evidence type="ECO:0000313" key="5">
    <source>
        <dbReference type="EMBL" id="CAA6817474.1"/>
    </source>
</evidence>
<evidence type="ECO:0000256" key="3">
    <source>
        <dbReference type="ARBA" id="ARBA00048741"/>
    </source>
</evidence>
<evidence type="ECO:0000256" key="2">
    <source>
        <dbReference type="ARBA" id="ARBA00012737"/>
    </source>
</evidence>
<dbReference type="PANTHER" id="PTHR43284">
    <property type="entry name" value="ASPARAGINE SYNTHETASE (GLUTAMINE-HYDROLYZING)"/>
    <property type="match status" value="1"/>
</dbReference>
<dbReference type="Gene3D" id="3.40.50.620">
    <property type="entry name" value="HUPs"/>
    <property type="match status" value="1"/>
</dbReference>
<evidence type="ECO:0000256" key="1">
    <source>
        <dbReference type="ARBA" id="ARBA00005187"/>
    </source>
</evidence>
<proteinExistence type="predicted"/>
<accession>A0A6S6TDP4</accession>
<protein>
    <recommendedName>
        <fullName evidence="2">asparagine synthase (glutamine-hydrolyzing)</fullName>
        <ecNumber evidence="2">6.3.5.4</ecNumber>
    </recommendedName>
</protein>